<evidence type="ECO:0000313" key="3">
    <source>
        <dbReference type="Proteomes" id="UP001465976"/>
    </source>
</evidence>
<sequence>MAQMVPKLPQVAPMKPFNSLSISLDAKKKENAWGRRESAVADVSIAVLTTLKEVSQAAGGVPHVGIAAAIALQILTATQGAKDNRDCFKRLASDACSLVVNIVAVCDELIQDSESGEEKEISPSLNLHLETLTETLTQINVFAQERAEKSYWKRLISSRSDLDRIKEFRERLIQAVDLFGSHARQIQSHITVRESIARIATRQRWIHEEFMKFPRQVGPEPLSPPTESPPEASKNPFLPSPTVTGTTVVNKTAGTIIRRRATTLW</sequence>
<dbReference type="Gene3D" id="1.20.930.20">
    <property type="entry name" value="Adaptor protein Cbl, N-terminal domain"/>
    <property type="match status" value="1"/>
</dbReference>
<dbReference type="Proteomes" id="UP001465976">
    <property type="component" value="Unassembled WGS sequence"/>
</dbReference>
<protein>
    <recommendedName>
        <fullName evidence="4">Fungal N-terminal domain-containing protein</fullName>
    </recommendedName>
</protein>
<reference evidence="2 3" key="1">
    <citation type="submission" date="2024-02" db="EMBL/GenBank/DDBJ databases">
        <title>A draft genome for the cacao thread blight pathogen Marasmius crinis-equi.</title>
        <authorList>
            <person name="Cohen S.P."/>
            <person name="Baruah I.K."/>
            <person name="Amoako-Attah I."/>
            <person name="Bukari Y."/>
            <person name="Meinhardt L.W."/>
            <person name="Bailey B.A."/>
        </authorList>
    </citation>
    <scope>NUCLEOTIDE SEQUENCE [LARGE SCALE GENOMIC DNA]</scope>
    <source>
        <strain evidence="2 3">GH-76</strain>
    </source>
</reference>
<evidence type="ECO:0000313" key="2">
    <source>
        <dbReference type="EMBL" id="KAL0567819.1"/>
    </source>
</evidence>
<comment type="caution">
    <text evidence="2">The sequence shown here is derived from an EMBL/GenBank/DDBJ whole genome shotgun (WGS) entry which is preliminary data.</text>
</comment>
<organism evidence="2 3">
    <name type="scientific">Marasmius crinis-equi</name>
    <dbReference type="NCBI Taxonomy" id="585013"/>
    <lineage>
        <taxon>Eukaryota</taxon>
        <taxon>Fungi</taxon>
        <taxon>Dikarya</taxon>
        <taxon>Basidiomycota</taxon>
        <taxon>Agaricomycotina</taxon>
        <taxon>Agaricomycetes</taxon>
        <taxon>Agaricomycetidae</taxon>
        <taxon>Agaricales</taxon>
        <taxon>Marasmiineae</taxon>
        <taxon>Marasmiaceae</taxon>
        <taxon>Marasmius</taxon>
    </lineage>
</organism>
<dbReference type="InterPro" id="IPR036537">
    <property type="entry name" value="Adaptor_Cbl_N_dom_sf"/>
</dbReference>
<evidence type="ECO:0008006" key="4">
    <source>
        <dbReference type="Google" id="ProtNLM"/>
    </source>
</evidence>
<proteinExistence type="predicted"/>
<dbReference type="InterPro" id="IPR059179">
    <property type="entry name" value="MLKL-like_MCAfunc"/>
</dbReference>
<dbReference type="EMBL" id="JBAHYK010001486">
    <property type="protein sequence ID" value="KAL0567819.1"/>
    <property type="molecule type" value="Genomic_DNA"/>
</dbReference>
<name>A0ABR3EYF5_9AGAR</name>
<dbReference type="CDD" id="cd21037">
    <property type="entry name" value="MLKL_NTD"/>
    <property type="match status" value="1"/>
</dbReference>
<keyword evidence="3" id="KW-1185">Reference proteome</keyword>
<feature type="region of interest" description="Disordered" evidence="1">
    <location>
        <begin position="216"/>
        <end position="245"/>
    </location>
</feature>
<accession>A0ABR3EYF5</accession>
<gene>
    <name evidence="2" type="ORF">V5O48_014179</name>
</gene>
<evidence type="ECO:0000256" key="1">
    <source>
        <dbReference type="SAM" id="MobiDB-lite"/>
    </source>
</evidence>